<keyword evidence="6 8" id="KW-0560">Oxidoreductase</keyword>
<evidence type="ECO:0000313" key="11">
    <source>
        <dbReference type="Proteomes" id="UP000255230"/>
    </source>
</evidence>
<dbReference type="EMBL" id="UGPY01000001">
    <property type="protein sequence ID" value="STY98193.1"/>
    <property type="molecule type" value="Genomic_DNA"/>
</dbReference>
<proteinExistence type="inferred from homology"/>
<sequence length="175" mass="19563">MSYSNVEVAQIVAMSQNRAIGKDNQLPWHISEDLKHFKKHTNGGIVIMGRKTFESMGAKPLPNRTNFVITTNLDYQVDDDAVIVMHNLDDALTQASSLAHGKGLQTIWVIGGEKVFQQALLFSDRLEITQVDTVIDNAAAFYPEITSDFVKTSESEKFTDEQSGLSYQFVTYQKA</sequence>
<evidence type="ECO:0000256" key="2">
    <source>
        <dbReference type="ARBA" id="ARBA00009539"/>
    </source>
</evidence>
<dbReference type="CDD" id="cd00209">
    <property type="entry name" value="DHFR"/>
    <property type="match status" value="1"/>
</dbReference>
<dbReference type="EC" id="1.5.1.3" evidence="3 8"/>
<evidence type="ECO:0000256" key="9">
    <source>
        <dbReference type="RuleBase" id="RU004474"/>
    </source>
</evidence>
<evidence type="ECO:0000256" key="8">
    <source>
        <dbReference type="PIRNR" id="PIRNR000194"/>
    </source>
</evidence>
<dbReference type="InterPro" id="IPR024072">
    <property type="entry name" value="DHFR-like_dom_sf"/>
</dbReference>
<keyword evidence="11" id="KW-1185">Reference proteome</keyword>
<dbReference type="PRINTS" id="PR00070">
    <property type="entry name" value="DHFR"/>
</dbReference>
<evidence type="ECO:0000256" key="4">
    <source>
        <dbReference type="ARBA" id="ARBA00022563"/>
    </source>
</evidence>
<dbReference type="PROSITE" id="PS51330">
    <property type="entry name" value="DHFR_2"/>
    <property type="match status" value="1"/>
</dbReference>
<dbReference type="GO" id="GO:0046655">
    <property type="term" value="P:folic acid metabolic process"/>
    <property type="evidence" value="ECO:0007669"/>
    <property type="project" value="TreeGrafter"/>
</dbReference>
<dbReference type="GO" id="GO:0050661">
    <property type="term" value="F:NADP binding"/>
    <property type="evidence" value="ECO:0007669"/>
    <property type="project" value="InterPro"/>
</dbReference>
<dbReference type="GO" id="GO:0005829">
    <property type="term" value="C:cytosol"/>
    <property type="evidence" value="ECO:0007669"/>
    <property type="project" value="TreeGrafter"/>
</dbReference>
<evidence type="ECO:0000256" key="5">
    <source>
        <dbReference type="ARBA" id="ARBA00022857"/>
    </source>
</evidence>
<comment type="function">
    <text evidence="7 8">Key enzyme in folate metabolism. Catalyzes an essential reaction for de novo glycine and purine synthesis, and for DNA precursor synthesis.</text>
</comment>
<dbReference type="Proteomes" id="UP000255230">
    <property type="component" value="Unassembled WGS sequence"/>
</dbReference>
<dbReference type="UniPathway" id="UPA00077">
    <property type="reaction ID" value="UER00158"/>
</dbReference>
<dbReference type="GeneID" id="35778060"/>
<dbReference type="PANTHER" id="PTHR48069:SF3">
    <property type="entry name" value="DIHYDROFOLATE REDUCTASE"/>
    <property type="match status" value="1"/>
</dbReference>
<comment type="pathway">
    <text evidence="1 8">Cofactor biosynthesis; tetrahydrofolate biosynthesis; 5,6,7,8-tetrahydrofolate from 7,8-dihydrofolate: step 1/1.</text>
</comment>
<dbReference type="GO" id="GO:0006730">
    <property type="term" value="P:one-carbon metabolic process"/>
    <property type="evidence" value="ECO:0007669"/>
    <property type="project" value="UniProtKB-KW"/>
</dbReference>
<dbReference type="PANTHER" id="PTHR48069">
    <property type="entry name" value="DIHYDROFOLATE REDUCTASE"/>
    <property type="match status" value="1"/>
</dbReference>
<gene>
    <name evidence="10" type="primary">dfrA</name>
    <name evidence="10" type="ORF">NCTC10465_02001</name>
</gene>
<dbReference type="RefSeq" id="WP_007115148.1">
    <property type="nucleotide sequence ID" value="NZ_CBCRZU010000027.1"/>
</dbReference>
<evidence type="ECO:0000256" key="1">
    <source>
        <dbReference type="ARBA" id="ARBA00004903"/>
    </source>
</evidence>
<dbReference type="KEGG" id="mos:AXE82_08180"/>
<dbReference type="Pfam" id="PF00186">
    <property type="entry name" value="DHFR_1"/>
    <property type="match status" value="1"/>
</dbReference>
<comment type="similarity">
    <text evidence="2 8 9">Belongs to the dihydrofolate reductase family.</text>
</comment>
<dbReference type="AlphaFoldDB" id="A0A0X8K747"/>
<dbReference type="OrthoDB" id="9804315at2"/>
<dbReference type="InterPro" id="IPR001796">
    <property type="entry name" value="DHFR_dom"/>
</dbReference>
<dbReference type="InterPro" id="IPR017925">
    <property type="entry name" value="DHFR_CS"/>
</dbReference>
<evidence type="ECO:0000256" key="3">
    <source>
        <dbReference type="ARBA" id="ARBA00012856"/>
    </source>
</evidence>
<comment type="catalytic activity">
    <reaction evidence="8">
        <text>(6S)-5,6,7,8-tetrahydrofolate + NADP(+) = 7,8-dihydrofolate + NADPH + H(+)</text>
        <dbReference type="Rhea" id="RHEA:15009"/>
        <dbReference type="ChEBI" id="CHEBI:15378"/>
        <dbReference type="ChEBI" id="CHEBI:57451"/>
        <dbReference type="ChEBI" id="CHEBI:57453"/>
        <dbReference type="ChEBI" id="CHEBI:57783"/>
        <dbReference type="ChEBI" id="CHEBI:58349"/>
        <dbReference type="EC" id="1.5.1.3"/>
    </reaction>
</comment>
<dbReference type="PIRSF" id="PIRSF000194">
    <property type="entry name" value="DHFR"/>
    <property type="match status" value="1"/>
</dbReference>
<evidence type="ECO:0000256" key="7">
    <source>
        <dbReference type="ARBA" id="ARBA00025067"/>
    </source>
</evidence>
<protein>
    <recommendedName>
        <fullName evidence="3 8">Dihydrofolate reductase</fullName>
        <ecNumber evidence="3 8">1.5.1.3</ecNumber>
    </recommendedName>
</protein>
<dbReference type="GO" id="GO:0046452">
    <property type="term" value="P:dihydrofolate metabolic process"/>
    <property type="evidence" value="ECO:0007669"/>
    <property type="project" value="TreeGrafter"/>
</dbReference>
<organism evidence="10 11">
    <name type="scientific">Faucicola osloensis</name>
    <name type="common">Moraxella osloensis</name>
    <dbReference type="NCBI Taxonomy" id="34062"/>
    <lineage>
        <taxon>Bacteria</taxon>
        <taxon>Pseudomonadati</taxon>
        <taxon>Pseudomonadota</taxon>
        <taxon>Gammaproteobacteria</taxon>
        <taxon>Moraxellales</taxon>
        <taxon>Moraxellaceae</taxon>
        <taxon>Faucicola</taxon>
    </lineage>
</organism>
<keyword evidence="5 8" id="KW-0521">NADP</keyword>
<evidence type="ECO:0000313" key="10">
    <source>
        <dbReference type="EMBL" id="STY98193.1"/>
    </source>
</evidence>
<dbReference type="Gene3D" id="3.40.430.10">
    <property type="entry name" value="Dihydrofolate Reductase, subunit A"/>
    <property type="match status" value="1"/>
</dbReference>
<keyword evidence="4 8" id="KW-0554">One-carbon metabolism</keyword>
<dbReference type="SUPFAM" id="SSF53597">
    <property type="entry name" value="Dihydrofolate reductase-like"/>
    <property type="match status" value="1"/>
</dbReference>
<evidence type="ECO:0000256" key="6">
    <source>
        <dbReference type="ARBA" id="ARBA00023002"/>
    </source>
</evidence>
<accession>A0A0X8K747</accession>
<dbReference type="GO" id="GO:0046654">
    <property type="term" value="P:tetrahydrofolate biosynthetic process"/>
    <property type="evidence" value="ECO:0007669"/>
    <property type="project" value="UniProtKB-UniPathway"/>
</dbReference>
<dbReference type="InterPro" id="IPR012259">
    <property type="entry name" value="DHFR"/>
</dbReference>
<dbReference type="PROSITE" id="PS00075">
    <property type="entry name" value="DHFR_1"/>
    <property type="match status" value="1"/>
</dbReference>
<name>A0A0X8K747_FAUOS</name>
<dbReference type="GO" id="GO:0004146">
    <property type="term" value="F:dihydrofolate reductase activity"/>
    <property type="evidence" value="ECO:0007669"/>
    <property type="project" value="UniProtKB-EC"/>
</dbReference>
<reference evidence="10 11" key="1">
    <citation type="submission" date="2018-06" db="EMBL/GenBank/DDBJ databases">
        <authorList>
            <consortium name="Pathogen Informatics"/>
            <person name="Doyle S."/>
        </authorList>
    </citation>
    <scope>NUCLEOTIDE SEQUENCE [LARGE SCALE GENOMIC DNA]</scope>
    <source>
        <strain evidence="10 11">NCTC10465</strain>
    </source>
</reference>